<keyword evidence="1" id="KW-1133">Transmembrane helix</keyword>
<dbReference type="EMBL" id="LXND01000061">
    <property type="protein sequence ID" value="OAD63698.1"/>
    <property type="molecule type" value="Genomic_DNA"/>
</dbReference>
<protein>
    <submittedName>
        <fullName evidence="2">Pore-forming protein</fullName>
    </submittedName>
</protein>
<reference evidence="3 4" key="1">
    <citation type="submission" date="2016-05" db="EMBL/GenBank/DDBJ databases">
        <title>Draft genome sequence of Pediococcus parvulus 2.6, a probiotic beta-glucan producer strain.</title>
        <authorList>
            <person name="Mohedano M.L."/>
            <person name="Perez-Ramos A."/>
            <person name="Duenas M.T."/>
            <person name="Lamontanara A."/>
            <person name="Orru L."/>
            <person name="Spano G."/>
            <person name="Capozzi V."/>
            <person name="Lopez P."/>
        </authorList>
    </citation>
    <scope>NUCLEOTIDE SEQUENCE [LARGE SCALE GENOMIC DNA]</scope>
    <source>
        <strain evidence="3 4">2.6</strain>
    </source>
</reference>
<feature type="transmembrane region" description="Helical" evidence="1">
    <location>
        <begin position="12"/>
        <end position="35"/>
    </location>
</feature>
<reference evidence="2" key="2">
    <citation type="submission" date="2019-10" db="EMBL/GenBank/DDBJ databases">
        <title>Malate fermentation in French cider.</title>
        <authorList>
            <person name="Cousin F.J."/>
            <person name="Medina Fernandez S."/>
            <person name="Misery B."/>
            <person name="Laplace J.-M."/>
            <person name="Cretenet M."/>
        </authorList>
    </citation>
    <scope>NUCLEOTIDE SEQUENCE</scope>
    <source>
        <strain evidence="2">UCMA15901</strain>
    </source>
</reference>
<keyword evidence="1" id="KW-0472">Membrane</keyword>
<evidence type="ECO:0000256" key="1">
    <source>
        <dbReference type="SAM" id="Phobius"/>
    </source>
</evidence>
<dbReference type="EMBL" id="WERX01000028">
    <property type="protein sequence ID" value="MDV7694885.1"/>
    <property type="molecule type" value="Genomic_DNA"/>
</dbReference>
<organism evidence="2 5">
    <name type="scientific">Pediococcus parvulus</name>
    <dbReference type="NCBI Taxonomy" id="54062"/>
    <lineage>
        <taxon>Bacteria</taxon>
        <taxon>Bacillati</taxon>
        <taxon>Bacillota</taxon>
        <taxon>Bacilli</taxon>
        <taxon>Lactobacillales</taxon>
        <taxon>Lactobacillaceae</taxon>
        <taxon>Pediococcus</taxon>
    </lineage>
</organism>
<dbReference type="RefSeq" id="WP_068807403.1">
    <property type="nucleotide sequence ID" value="NZ_BJWE01000001.1"/>
</dbReference>
<evidence type="ECO:0000313" key="5">
    <source>
        <dbReference type="Proteomes" id="UP001275867"/>
    </source>
</evidence>
<name>A0A176TIC1_9LACO</name>
<dbReference type="Pfam" id="PF17255">
    <property type="entry name" value="EbsA"/>
    <property type="match status" value="1"/>
</dbReference>
<feature type="transmembrane region" description="Helical" evidence="1">
    <location>
        <begin position="41"/>
        <end position="61"/>
    </location>
</feature>
<keyword evidence="4" id="KW-1185">Reference proteome</keyword>
<sequence length="134" mass="15632">MQSSKTNFYYQPAFLASISSWSWTLLVLIMGVIFWLEVTHFNWITAAFFIGFIIICGVQYFTRSMLVQADKLVVNRSLQKSWLVMNVADIQTMKLTKFGISFMFNSDQYSFYLSKKNREYLFQTLKDKRAGIAG</sequence>
<evidence type="ECO:0000313" key="2">
    <source>
        <dbReference type="EMBL" id="MDV7694885.1"/>
    </source>
</evidence>
<keyword evidence="1" id="KW-0812">Transmembrane</keyword>
<gene>
    <name evidence="3" type="ORF">A7K95_00625</name>
    <name evidence="2" type="ORF">GA842_08435</name>
</gene>
<dbReference type="GeneID" id="93383126"/>
<evidence type="ECO:0000313" key="4">
    <source>
        <dbReference type="Proteomes" id="UP000077280"/>
    </source>
</evidence>
<accession>A0A176TIC1</accession>
<dbReference type="Proteomes" id="UP000077280">
    <property type="component" value="Unassembled WGS sequence"/>
</dbReference>
<evidence type="ECO:0000313" key="3">
    <source>
        <dbReference type="EMBL" id="OAD63698.1"/>
    </source>
</evidence>
<dbReference type="AlphaFoldDB" id="A0A176TIC1"/>
<comment type="caution">
    <text evidence="2">The sequence shown here is derived from an EMBL/GenBank/DDBJ whole genome shotgun (WGS) entry which is preliminary data.</text>
</comment>
<dbReference type="InterPro" id="IPR020215">
    <property type="entry name" value="EbsA-like"/>
</dbReference>
<dbReference type="OrthoDB" id="2249688at2"/>
<proteinExistence type="predicted"/>
<dbReference type="Proteomes" id="UP001275867">
    <property type="component" value="Unassembled WGS sequence"/>
</dbReference>